<keyword evidence="8" id="KW-1185">Reference proteome</keyword>
<feature type="transmembrane region" description="Helical" evidence="6">
    <location>
        <begin position="42"/>
        <end position="64"/>
    </location>
</feature>
<evidence type="ECO:0000256" key="2">
    <source>
        <dbReference type="ARBA" id="ARBA00009142"/>
    </source>
</evidence>
<comment type="similarity">
    <text evidence="2 6">Belongs to the 4-toluene sulfonate uptake permease (TSUP) (TC 2.A.102) family.</text>
</comment>
<feature type="transmembrane region" description="Helical" evidence="6">
    <location>
        <begin position="103"/>
        <end position="121"/>
    </location>
</feature>
<feature type="transmembrane region" description="Helical" evidence="6">
    <location>
        <begin position="7"/>
        <end position="36"/>
    </location>
</feature>
<evidence type="ECO:0000313" key="7">
    <source>
        <dbReference type="EMBL" id="OOF58742.1"/>
    </source>
</evidence>
<feature type="transmembrane region" description="Helical" evidence="6">
    <location>
        <begin position="142"/>
        <end position="164"/>
    </location>
</feature>
<comment type="subcellular location">
    <subcellularLocation>
        <location evidence="6">Cell membrane</location>
        <topology evidence="6">Multi-pass membrane protein</topology>
    </subcellularLocation>
    <subcellularLocation>
        <location evidence="1">Membrane</location>
        <topology evidence="1">Multi-pass membrane protein</topology>
    </subcellularLocation>
</comment>
<dbReference type="RefSeq" id="WP_077423764.1">
    <property type="nucleotide sequence ID" value="NZ_MLHQ01000014.1"/>
</dbReference>
<feature type="transmembrane region" description="Helical" evidence="6">
    <location>
        <begin position="247"/>
        <end position="265"/>
    </location>
</feature>
<accession>A0A1V3JQR4</accession>
<sequence length="267" mass="28429">MSLQLIAILILCGIFTNLMSAVLGIGGGVLMVPILYSLFPDFPLQMVAATSLTIVIGSACINLFHFYKQHIAIDLKAVMGWSLAMIVGVQLGFESSFYLTDSVVIAVFVGTLSLLAVRTLLGTTKKQNGIKGQNDLFKGAGLCLFGGVIAGMTGIGGGSIMAPLIGRLNSVKPQQIAPYTNAMMIIGGLGSLYGYLAKTPNYYLAGSWQIGYVNFSVVMIVIGAVFITGFFSMKIRGRLAPELTQKLLGIILLVIASYMVGSYYLKN</sequence>
<dbReference type="Proteomes" id="UP000188602">
    <property type="component" value="Unassembled WGS sequence"/>
</dbReference>
<comment type="caution">
    <text evidence="7">The sequence shown here is derived from an EMBL/GenBank/DDBJ whole genome shotgun (WGS) entry which is preliminary data.</text>
</comment>
<proteinExistence type="inferred from homology"/>
<dbReference type="GO" id="GO:0005886">
    <property type="term" value="C:plasma membrane"/>
    <property type="evidence" value="ECO:0007669"/>
    <property type="project" value="UniProtKB-SubCell"/>
</dbReference>
<feature type="transmembrane region" description="Helical" evidence="6">
    <location>
        <begin position="208"/>
        <end position="227"/>
    </location>
</feature>
<keyword evidence="6" id="KW-1003">Cell membrane</keyword>
<dbReference type="PANTHER" id="PTHR43483:SF3">
    <property type="entry name" value="MEMBRANE TRANSPORTER PROTEIN HI_0806-RELATED"/>
    <property type="match status" value="1"/>
</dbReference>
<evidence type="ECO:0000256" key="1">
    <source>
        <dbReference type="ARBA" id="ARBA00004141"/>
    </source>
</evidence>
<evidence type="ECO:0000256" key="4">
    <source>
        <dbReference type="ARBA" id="ARBA00022989"/>
    </source>
</evidence>
<dbReference type="Pfam" id="PF01925">
    <property type="entry name" value="TauE"/>
    <property type="match status" value="1"/>
</dbReference>
<gene>
    <name evidence="7" type="ORF">BKL49_06225</name>
</gene>
<protein>
    <recommendedName>
        <fullName evidence="6">Probable membrane transporter protein</fullName>
    </recommendedName>
</protein>
<keyword evidence="4 6" id="KW-1133">Transmembrane helix</keyword>
<organism evidence="7 8">
    <name type="scientific">Rodentibacter myodis</name>
    <dbReference type="NCBI Taxonomy" id="1907939"/>
    <lineage>
        <taxon>Bacteria</taxon>
        <taxon>Pseudomonadati</taxon>
        <taxon>Pseudomonadota</taxon>
        <taxon>Gammaproteobacteria</taxon>
        <taxon>Pasteurellales</taxon>
        <taxon>Pasteurellaceae</taxon>
        <taxon>Rodentibacter</taxon>
    </lineage>
</organism>
<dbReference type="InterPro" id="IPR002781">
    <property type="entry name" value="TM_pro_TauE-like"/>
</dbReference>
<dbReference type="EMBL" id="MLHQ01000014">
    <property type="protein sequence ID" value="OOF58742.1"/>
    <property type="molecule type" value="Genomic_DNA"/>
</dbReference>
<dbReference type="PANTHER" id="PTHR43483">
    <property type="entry name" value="MEMBRANE TRANSPORTER PROTEIN HI_0806-RELATED"/>
    <property type="match status" value="1"/>
</dbReference>
<keyword evidence="5 6" id="KW-0472">Membrane</keyword>
<dbReference type="OrthoDB" id="9780109at2"/>
<feature type="transmembrane region" description="Helical" evidence="6">
    <location>
        <begin position="71"/>
        <end position="91"/>
    </location>
</feature>
<evidence type="ECO:0000256" key="3">
    <source>
        <dbReference type="ARBA" id="ARBA00022692"/>
    </source>
</evidence>
<evidence type="ECO:0000256" key="5">
    <source>
        <dbReference type="ARBA" id="ARBA00023136"/>
    </source>
</evidence>
<keyword evidence="3 6" id="KW-0812">Transmembrane</keyword>
<dbReference type="AlphaFoldDB" id="A0A1V3JQR4"/>
<name>A0A1V3JQR4_9PAST</name>
<dbReference type="STRING" id="1907939.BKL49_06225"/>
<feature type="transmembrane region" description="Helical" evidence="6">
    <location>
        <begin position="176"/>
        <end position="196"/>
    </location>
</feature>
<evidence type="ECO:0000313" key="8">
    <source>
        <dbReference type="Proteomes" id="UP000188602"/>
    </source>
</evidence>
<reference evidence="7 8" key="1">
    <citation type="submission" date="2016-10" db="EMBL/GenBank/DDBJ databases">
        <title>Rodentibacter gen. nov. and new species.</title>
        <authorList>
            <person name="Christensen H."/>
        </authorList>
    </citation>
    <scope>NUCLEOTIDE SEQUENCE [LARGE SCALE GENOMIC DNA]</scope>
    <source>
        <strain evidence="7 8">Ac151</strain>
    </source>
</reference>
<evidence type="ECO:0000256" key="6">
    <source>
        <dbReference type="RuleBase" id="RU363041"/>
    </source>
</evidence>